<dbReference type="GO" id="GO:0009231">
    <property type="term" value="P:riboflavin biosynthetic process"/>
    <property type="evidence" value="ECO:0007669"/>
    <property type="project" value="TreeGrafter"/>
</dbReference>
<dbReference type="Proteomes" id="UP001143364">
    <property type="component" value="Unassembled WGS sequence"/>
</dbReference>
<dbReference type="PANTHER" id="PTHR35005">
    <property type="entry name" value="3-DEHYDRO-SCYLLO-INOSOSE HYDROLASE"/>
    <property type="match status" value="1"/>
</dbReference>
<dbReference type="SUPFAM" id="SSF102215">
    <property type="entry name" value="Creatininase"/>
    <property type="match status" value="1"/>
</dbReference>
<dbReference type="GO" id="GO:0046872">
    <property type="term" value="F:metal ion binding"/>
    <property type="evidence" value="ECO:0007669"/>
    <property type="project" value="UniProtKB-KW"/>
</dbReference>
<dbReference type="Pfam" id="PF02633">
    <property type="entry name" value="Creatininase"/>
    <property type="match status" value="1"/>
</dbReference>
<evidence type="ECO:0000256" key="3">
    <source>
        <dbReference type="ARBA" id="ARBA00022801"/>
    </source>
</evidence>
<gene>
    <name evidence="6" type="ORF">GCM10008171_23030</name>
</gene>
<dbReference type="InterPro" id="IPR003785">
    <property type="entry name" value="Creatininase/forma_Hydrolase"/>
</dbReference>
<evidence type="ECO:0000313" key="7">
    <source>
        <dbReference type="Proteomes" id="UP001143364"/>
    </source>
</evidence>
<evidence type="ECO:0000256" key="4">
    <source>
        <dbReference type="ARBA" id="ARBA00022833"/>
    </source>
</evidence>
<dbReference type="InterPro" id="IPR024087">
    <property type="entry name" value="Creatininase-like_sf"/>
</dbReference>
<dbReference type="PANTHER" id="PTHR35005:SF1">
    <property type="entry name" value="2-AMINO-5-FORMYLAMINO-6-RIBOSYLAMINOPYRIMIDIN-4(3H)-ONE 5'-MONOPHOSPHATE DEFORMYLASE"/>
    <property type="match status" value="1"/>
</dbReference>
<dbReference type="RefSeq" id="WP_271204885.1">
    <property type="nucleotide sequence ID" value="NZ_BSFK01000010.1"/>
</dbReference>
<keyword evidence="2" id="KW-0479">Metal-binding</keyword>
<evidence type="ECO:0000256" key="2">
    <source>
        <dbReference type="ARBA" id="ARBA00022723"/>
    </source>
</evidence>
<evidence type="ECO:0000256" key="5">
    <source>
        <dbReference type="ARBA" id="ARBA00024029"/>
    </source>
</evidence>
<proteinExistence type="inferred from homology"/>
<sequence>MSPPRRRWDEMTTDDFAGADLASWVAVLPVAAIEQHGPHLPLGTDAIIGQGCLDRALALTPEELPVTVLPLQAVGVSPEHVAFPGTLTLSPETAIAAWTGIGRSVARAGLRRLVVINSHGGNGPAMDAVTRALRIEFGMLAAFTSWHRLGYPDGLFAADELRHGIHGGEIETSLMLALAPEQVRMDRAQDFTPATRAMDRDFAQLRAAAPAGFGWMAQDLHPSGAIGNAAAATAAKGEAALAHGARAFADLLADVARFPLERLLPGPSGD</sequence>
<protein>
    <submittedName>
        <fullName evidence="6">Creatininase</fullName>
    </submittedName>
</protein>
<organism evidence="6 7">
    <name type="scientific">Methylopila jiangsuensis</name>
    <dbReference type="NCBI Taxonomy" id="586230"/>
    <lineage>
        <taxon>Bacteria</taxon>
        <taxon>Pseudomonadati</taxon>
        <taxon>Pseudomonadota</taxon>
        <taxon>Alphaproteobacteria</taxon>
        <taxon>Hyphomicrobiales</taxon>
        <taxon>Methylopilaceae</taxon>
        <taxon>Methylopila</taxon>
    </lineage>
</organism>
<keyword evidence="3" id="KW-0378">Hydrolase</keyword>
<dbReference type="EMBL" id="BSFK01000010">
    <property type="protein sequence ID" value="GLK77049.1"/>
    <property type="molecule type" value="Genomic_DNA"/>
</dbReference>
<name>A0A9W6N3H9_9HYPH</name>
<keyword evidence="4" id="KW-0862">Zinc</keyword>
<accession>A0A9W6N3H9</accession>
<keyword evidence="7" id="KW-1185">Reference proteome</keyword>
<reference evidence="6" key="1">
    <citation type="journal article" date="2014" name="Int. J. Syst. Evol. Microbiol.">
        <title>Complete genome sequence of Corynebacterium casei LMG S-19264T (=DSM 44701T), isolated from a smear-ripened cheese.</title>
        <authorList>
            <consortium name="US DOE Joint Genome Institute (JGI-PGF)"/>
            <person name="Walter F."/>
            <person name="Albersmeier A."/>
            <person name="Kalinowski J."/>
            <person name="Ruckert C."/>
        </authorList>
    </citation>
    <scope>NUCLEOTIDE SEQUENCE</scope>
    <source>
        <strain evidence="6">VKM B-2555</strain>
    </source>
</reference>
<evidence type="ECO:0000313" key="6">
    <source>
        <dbReference type="EMBL" id="GLK77049.1"/>
    </source>
</evidence>
<dbReference type="Gene3D" id="3.40.50.10310">
    <property type="entry name" value="Creatininase"/>
    <property type="match status" value="1"/>
</dbReference>
<comment type="cofactor">
    <cofactor evidence="1">
        <name>Zn(2+)</name>
        <dbReference type="ChEBI" id="CHEBI:29105"/>
    </cofactor>
</comment>
<dbReference type="GO" id="GO:0016811">
    <property type="term" value="F:hydrolase activity, acting on carbon-nitrogen (but not peptide) bonds, in linear amides"/>
    <property type="evidence" value="ECO:0007669"/>
    <property type="project" value="TreeGrafter"/>
</dbReference>
<evidence type="ECO:0000256" key="1">
    <source>
        <dbReference type="ARBA" id="ARBA00001947"/>
    </source>
</evidence>
<comment type="similarity">
    <text evidence="5">Belongs to the creatininase superfamily.</text>
</comment>
<reference evidence="6" key="2">
    <citation type="submission" date="2023-01" db="EMBL/GenBank/DDBJ databases">
        <authorList>
            <person name="Sun Q."/>
            <person name="Evtushenko L."/>
        </authorList>
    </citation>
    <scope>NUCLEOTIDE SEQUENCE</scope>
    <source>
        <strain evidence="6">VKM B-2555</strain>
    </source>
</reference>
<dbReference type="AlphaFoldDB" id="A0A9W6N3H9"/>
<comment type="caution">
    <text evidence="6">The sequence shown here is derived from an EMBL/GenBank/DDBJ whole genome shotgun (WGS) entry which is preliminary data.</text>
</comment>